<evidence type="ECO:0000313" key="7">
    <source>
        <dbReference type="Proteomes" id="UP000310529"/>
    </source>
</evidence>
<feature type="domain" description="Transposase IS66 zinc-finger binding" evidence="3">
    <location>
        <begin position="130"/>
        <end position="172"/>
    </location>
</feature>
<feature type="coiled-coil region" evidence="1">
    <location>
        <begin position="20"/>
        <end position="94"/>
    </location>
</feature>
<feature type="domain" description="Transposase TnpC homeodomain" evidence="4">
    <location>
        <begin position="50"/>
        <end position="121"/>
    </location>
</feature>
<dbReference type="InterPro" id="IPR039552">
    <property type="entry name" value="IS66_C"/>
</dbReference>
<dbReference type="InterPro" id="IPR024463">
    <property type="entry name" value="Transposase_TnpC_homeodom"/>
</dbReference>
<evidence type="ECO:0000256" key="1">
    <source>
        <dbReference type="SAM" id="Coils"/>
    </source>
</evidence>
<dbReference type="Gene3D" id="1.20.5.170">
    <property type="match status" value="1"/>
</dbReference>
<dbReference type="InterPro" id="IPR004291">
    <property type="entry name" value="Transposase_IS66_central"/>
</dbReference>
<gene>
    <name evidence="6" type="ORF">CCU01_027060</name>
</gene>
<proteinExistence type="predicted"/>
<name>A0A4P8C8K0_ECOLX</name>
<dbReference type="Proteomes" id="UP000310529">
    <property type="component" value="Chromosome"/>
</dbReference>
<dbReference type="Pfam" id="PF13817">
    <property type="entry name" value="DDE_Tnp_IS66_C"/>
    <property type="match status" value="1"/>
</dbReference>
<organism evidence="6 7">
    <name type="scientific">Escherichia coli O145:NM</name>
    <dbReference type="NCBI Taxonomy" id="991919"/>
    <lineage>
        <taxon>Bacteria</taxon>
        <taxon>Pseudomonadati</taxon>
        <taxon>Pseudomonadota</taxon>
        <taxon>Gammaproteobacteria</taxon>
        <taxon>Enterobacterales</taxon>
        <taxon>Enterobacteriaceae</taxon>
        <taxon>Escherichia</taxon>
    </lineage>
</organism>
<evidence type="ECO:0000259" key="4">
    <source>
        <dbReference type="Pfam" id="PF13007"/>
    </source>
</evidence>
<accession>A0A4P8C8K0</accession>
<dbReference type="InterPro" id="IPR024474">
    <property type="entry name" value="Znf_dom_IS66"/>
</dbReference>
<dbReference type="AlphaFoldDB" id="A0A4P8C8K0"/>
<dbReference type="NCBIfam" id="NF033517">
    <property type="entry name" value="transpos_IS66"/>
    <property type="match status" value="1"/>
</dbReference>
<dbReference type="RefSeq" id="WP_000704132.1">
    <property type="nucleotide sequence ID" value="NZ_CP031919.1"/>
</dbReference>
<sequence length="523" mass="58993">MKISTQVAEEPLSVVDTDDIFLLKQRLAEQEALIHALQEKLSNREREIDHLQAQLDKLRRMNFGSRSEKVSRRIAQMEADLNRLHKESDTLTGRVYDPAVQRPLRQTRTRKPFPESLPRDEKRLLPAAPCCPNCGGSLSYLGEDTTEQLELMRSAFRVIRTVREKHACTQCDAIVQAPAPSRPIERGIARPGLLARVLTSKYAEHTPLYRQSEIYGRQGVELSRSLLSGWVDACCRLLSPLEEALHGYVMTDGKLHADDTPVQVLLPGNKKTKTGRLWAYVRDDRNAGSALAPAVWFAYSPDRKGIHPQTHLACFSGVLQADAYAGFNELYRNGGITEAACWAHARRKIHDVHVRIPSALTEEALEQIGQLYAIEADIRGMPAEQRLAERQRKTKPLLKSLESWLREKMKTLSRHSELAKAFAYALNQWPALTYYANDGWVEIDNNIAENALRAVSLGRKNFLFFGSDHGGERGALLYSLIGTCKLNDVDPESYLRHVLGVIADWPVNRVSELLPWRIALPAE</sequence>
<dbReference type="EMBL" id="CP031919">
    <property type="protein sequence ID" value="QCH96102.1"/>
    <property type="molecule type" value="Genomic_DNA"/>
</dbReference>
<feature type="domain" description="Transposase IS66 central" evidence="2">
    <location>
        <begin position="186"/>
        <end position="472"/>
    </location>
</feature>
<protein>
    <submittedName>
        <fullName evidence="6">IS66 family transposase</fullName>
    </submittedName>
</protein>
<reference evidence="6 7" key="1">
    <citation type="submission" date="2018-08" db="EMBL/GenBank/DDBJ databases">
        <title>Food and Water Consortium WGS.</title>
        <authorList>
            <person name="Tyson S."/>
            <person name="Peterson C.-L."/>
            <person name="Olson A."/>
            <person name="Tyler S."/>
            <person name="Cabral J."/>
            <person name="Lynch T."/>
            <person name="Knox N."/>
            <person name="Van Domselaar G."/>
            <person name="Graham M."/>
        </authorList>
    </citation>
    <scope>NUCLEOTIDE SEQUENCE [LARGE SCALE GENOMIC DNA]</scope>
    <source>
        <strain evidence="6 7">FWSEC0002</strain>
    </source>
</reference>
<keyword evidence="1" id="KW-0175">Coiled coil</keyword>
<evidence type="ECO:0000313" key="6">
    <source>
        <dbReference type="EMBL" id="QCH96102.1"/>
    </source>
</evidence>
<evidence type="ECO:0000259" key="3">
    <source>
        <dbReference type="Pfam" id="PF13005"/>
    </source>
</evidence>
<dbReference type="Pfam" id="PF03050">
    <property type="entry name" value="DDE_Tnp_IS66"/>
    <property type="match status" value="1"/>
</dbReference>
<feature type="domain" description="Transposase IS66 C-terminal" evidence="5">
    <location>
        <begin position="479"/>
        <end position="516"/>
    </location>
</feature>
<evidence type="ECO:0000259" key="5">
    <source>
        <dbReference type="Pfam" id="PF13817"/>
    </source>
</evidence>
<dbReference type="InterPro" id="IPR052344">
    <property type="entry name" value="Transposase-related"/>
</dbReference>
<dbReference type="Pfam" id="PF13007">
    <property type="entry name" value="LZ_Tnp_IS66"/>
    <property type="match status" value="1"/>
</dbReference>
<dbReference type="Pfam" id="PF13005">
    <property type="entry name" value="zf-IS66"/>
    <property type="match status" value="1"/>
</dbReference>
<dbReference type="PANTHER" id="PTHR33678:SF1">
    <property type="entry name" value="BLL1576 PROTEIN"/>
    <property type="match status" value="1"/>
</dbReference>
<evidence type="ECO:0000259" key="2">
    <source>
        <dbReference type="Pfam" id="PF03050"/>
    </source>
</evidence>
<dbReference type="PANTHER" id="PTHR33678">
    <property type="entry name" value="BLL1576 PROTEIN"/>
    <property type="match status" value="1"/>
</dbReference>